<accession>A0A1A9V8R6</accession>
<evidence type="ECO:0000313" key="2">
    <source>
        <dbReference type="EnsemblMetazoa" id="GAUT029543-PA"/>
    </source>
</evidence>
<dbReference type="GO" id="GO:0044528">
    <property type="term" value="P:regulation of mitochondrial mRNA stability"/>
    <property type="evidence" value="ECO:0007669"/>
    <property type="project" value="InterPro"/>
</dbReference>
<dbReference type="InterPro" id="IPR013579">
    <property type="entry name" value="FAST_2"/>
</dbReference>
<evidence type="ECO:0000313" key="3">
    <source>
        <dbReference type="Proteomes" id="UP000078200"/>
    </source>
</evidence>
<dbReference type="SMART" id="SM00952">
    <property type="entry name" value="RAP"/>
    <property type="match status" value="1"/>
</dbReference>
<dbReference type="PROSITE" id="PS51286">
    <property type="entry name" value="RAP"/>
    <property type="match status" value="1"/>
</dbReference>
<proteinExistence type="predicted"/>
<protein>
    <recommendedName>
        <fullName evidence="1">RAP domain-containing protein</fullName>
    </recommendedName>
</protein>
<dbReference type="InterPro" id="IPR010622">
    <property type="entry name" value="FAST_Leu-rich"/>
</dbReference>
<dbReference type="STRING" id="7395.A0A1A9V8R6"/>
<evidence type="ECO:0000259" key="1">
    <source>
        <dbReference type="PROSITE" id="PS51286"/>
    </source>
</evidence>
<dbReference type="InterPro" id="IPR013584">
    <property type="entry name" value="RAP"/>
</dbReference>
<feature type="domain" description="RAP" evidence="1">
    <location>
        <begin position="507"/>
        <end position="566"/>
    </location>
</feature>
<reference evidence="2" key="1">
    <citation type="submission" date="2020-05" db="UniProtKB">
        <authorList>
            <consortium name="EnsemblMetazoa"/>
        </authorList>
    </citation>
    <scope>IDENTIFICATION</scope>
    <source>
        <strain evidence="2">TTRI</strain>
    </source>
</reference>
<name>A0A1A9V8R6_GLOAU</name>
<organism evidence="2 3">
    <name type="scientific">Glossina austeni</name>
    <name type="common">Savannah tsetse fly</name>
    <dbReference type="NCBI Taxonomy" id="7395"/>
    <lineage>
        <taxon>Eukaryota</taxon>
        <taxon>Metazoa</taxon>
        <taxon>Ecdysozoa</taxon>
        <taxon>Arthropoda</taxon>
        <taxon>Hexapoda</taxon>
        <taxon>Insecta</taxon>
        <taxon>Pterygota</taxon>
        <taxon>Neoptera</taxon>
        <taxon>Endopterygota</taxon>
        <taxon>Diptera</taxon>
        <taxon>Brachycera</taxon>
        <taxon>Muscomorpha</taxon>
        <taxon>Hippoboscoidea</taxon>
        <taxon>Glossinidae</taxon>
        <taxon>Glossina</taxon>
    </lineage>
</organism>
<dbReference type="AlphaFoldDB" id="A0A1A9V8R6"/>
<dbReference type="VEuPathDB" id="VectorBase:GAUT029543"/>
<sequence length="578" mass="64094">MLGLQRYAIVLANQFFRKATYSGNALRSSTNVATKQATQGNKSNEVTNKVEVDTKGEEPVKRPKGKLIAAAFENLKDDANKEKILPEPKLSSTSPSLPPIDEQIVNAKTVNSLLALAENNSTLTRKHALRIVSILADWTSMNRAKLSEFENDSRFLRICRMLGRSVPKDSNSSTKNVESKATINGFRTDDLNTVLGVAGDDEAAKLIASISVPQMVRVMTTLAIRRRRSTPLLRSLAFNISSANEQLDLKQCADVFYAMASLNFQDVVLAAKLCADIQVMLPKNKDKSAAIGSILTSLGILKYRDLDVLESLTQWMLQHSDICRPQDLSALFLSSATLNFKTTQLEQVRSKLLGTIVQQDFPKHHDWLNHVWALVLGGLCDHKHLESVLSTAFIEKLQSEQPVGLTATTKMKLLNVNSYAQLIASNYQGPFLAKENAVFDVPISHGKSKQILVNGMLDALKSLLSSNNYVKSLQDSKMGFLIDALCVFDAKRNPLPVDKDHLDGIRVALMVVDYHDVCHGAHRAASGITTLYFDLLEKKGYRVLPIPYNEFSTSDKLLKRVQYLEAKFKSLISSKTNK</sequence>
<dbReference type="Pfam" id="PF08368">
    <property type="entry name" value="FAST_2"/>
    <property type="match status" value="1"/>
</dbReference>
<dbReference type="Pfam" id="PF06743">
    <property type="entry name" value="FAST_1"/>
    <property type="match status" value="1"/>
</dbReference>
<dbReference type="EnsemblMetazoa" id="GAUT029543-RA">
    <property type="protein sequence ID" value="GAUT029543-PA"/>
    <property type="gene ID" value="GAUT029543"/>
</dbReference>
<dbReference type="Proteomes" id="UP000078200">
    <property type="component" value="Unassembled WGS sequence"/>
</dbReference>
<keyword evidence="3" id="KW-1185">Reference proteome</keyword>